<feature type="transmembrane region" description="Helical" evidence="1">
    <location>
        <begin position="311"/>
        <end position="330"/>
    </location>
</feature>
<dbReference type="SUPFAM" id="SSF103473">
    <property type="entry name" value="MFS general substrate transporter"/>
    <property type="match status" value="1"/>
</dbReference>
<dbReference type="PANTHER" id="PTHR23518:SF2">
    <property type="entry name" value="MAJOR FACILITATOR SUPERFAMILY TRANSPORTER"/>
    <property type="match status" value="1"/>
</dbReference>
<feature type="transmembrane region" description="Helical" evidence="1">
    <location>
        <begin position="336"/>
        <end position="359"/>
    </location>
</feature>
<keyword evidence="1" id="KW-0472">Membrane</keyword>
<dbReference type="Pfam" id="PF07690">
    <property type="entry name" value="MFS_1"/>
    <property type="match status" value="1"/>
</dbReference>
<keyword evidence="4" id="KW-1185">Reference proteome</keyword>
<dbReference type="EMBL" id="JBHTAP010000001">
    <property type="protein sequence ID" value="MFC7236312.1"/>
    <property type="molecule type" value="Genomic_DNA"/>
</dbReference>
<feature type="transmembrane region" description="Helical" evidence="1">
    <location>
        <begin position="164"/>
        <end position="183"/>
    </location>
</feature>
<comment type="caution">
    <text evidence="3">The sequence shown here is derived from an EMBL/GenBank/DDBJ whole genome shotgun (WGS) entry which is preliminary data.</text>
</comment>
<feature type="transmembrane region" description="Helical" evidence="1">
    <location>
        <begin position="70"/>
        <end position="88"/>
    </location>
</feature>
<dbReference type="InterPro" id="IPR020846">
    <property type="entry name" value="MFS_dom"/>
</dbReference>
<keyword evidence="1" id="KW-1133">Transmembrane helix</keyword>
<dbReference type="PROSITE" id="PS50850">
    <property type="entry name" value="MFS"/>
    <property type="match status" value="1"/>
</dbReference>
<proteinExistence type="predicted"/>
<keyword evidence="1" id="KW-0812">Transmembrane</keyword>
<dbReference type="PANTHER" id="PTHR23518">
    <property type="entry name" value="C-METHYLTRANSFERASE"/>
    <property type="match status" value="1"/>
</dbReference>
<sequence>MDSRDGWLYGWAVGYAAVGAASLLVPLYALALGGDATLVGLLAAAAAFAGVPGAVLWGGLAGRTRRRRPFLLVSLGATALVLAAAALVTEPWLLLAVNAGLWFAVSAAAPVLNLVMVDGVPEREWEARIGLLNAYQGYGWVAGLALGTVWTALAPRFLGEVNALRTLFALLAVGAAAGGLLVYRRYPDPVRLSEAYFRRVYRRLSRDGWGAGRVLRTVPYGPSRVYWGLATLRRGRVAELASPLGRYLAAVTLFSVGFAVFWGPMPAYLAVEGISDGTTFLLFLVGNLGSAVTYSRVGAVSERVGPAPAQAAALAARVVLFPLVGVVGSIALGAPALAVCFALIGVTWAVIAVTTTSLVTRLAMPTQRGEAFGAQAALVGVGGGLGSVAGGALADGVGYVTTFGVAAAVVLAGALALLATGGRGARTDAPASPDGGRQ</sequence>
<accession>A0ABD5ZRZ4</accession>
<dbReference type="GeneID" id="79268026"/>
<feature type="transmembrane region" description="Helical" evidence="1">
    <location>
        <begin position="399"/>
        <end position="419"/>
    </location>
</feature>
<dbReference type="RefSeq" id="WP_276234469.1">
    <property type="nucleotide sequence ID" value="NZ_CP119802.1"/>
</dbReference>
<gene>
    <name evidence="3" type="ORF">ACFQJ4_13405</name>
</gene>
<feature type="domain" description="Major facilitator superfamily (MFS) profile" evidence="2">
    <location>
        <begin position="238"/>
        <end position="438"/>
    </location>
</feature>
<reference evidence="3 4" key="1">
    <citation type="journal article" date="2019" name="Int. J. Syst. Evol. Microbiol.">
        <title>The Global Catalogue of Microorganisms (GCM) 10K type strain sequencing project: providing services to taxonomists for standard genome sequencing and annotation.</title>
        <authorList>
            <consortium name="The Broad Institute Genomics Platform"/>
            <consortium name="The Broad Institute Genome Sequencing Center for Infectious Disease"/>
            <person name="Wu L."/>
            <person name="Ma J."/>
        </authorList>
    </citation>
    <scope>NUCLEOTIDE SEQUENCE [LARGE SCALE GENOMIC DNA]</scope>
    <source>
        <strain evidence="3 4">DT85</strain>
    </source>
</reference>
<dbReference type="Gene3D" id="1.20.1250.20">
    <property type="entry name" value="MFS general substrate transporter like domains"/>
    <property type="match status" value="1"/>
</dbReference>
<feature type="transmembrane region" description="Helical" evidence="1">
    <location>
        <begin position="244"/>
        <end position="265"/>
    </location>
</feature>
<feature type="transmembrane region" description="Helical" evidence="1">
    <location>
        <begin position="277"/>
        <end position="299"/>
    </location>
</feature>
<feature type="transmembrane region" description="Helical" evidence="1">
    <location>
        <begin position="7"/>
        <end position="30"/>
    </location>
</feature>
<feature type="transmembrane region" description="Helical" evidence="1">
    <location>
        <begin position="94"/>
        <end position="117"/>
    </location>
</feature>
<evidence type="ECO:0000313" key="3">
    <source>
        <dbReference type="EMBL" id="MFC7236312.1"/>
    </source>
</evidence>
<dbReference type="InterPro" id="IPR011701">
    <property type="entry name" value="MFS"/>
</dbReference>
<feature type="transmembrane region" description="Helical" evidence="1">
    <location>
        <begin position="36"/>
        <end position="58"/>
    </location>
</feature>
<dbReference type="InterPro" id="IPR036259">
    <property type="entry name" value="MFS_trans_sf"/>
</dbReference>
<evidence type="ECO:0000256" key="1">
    <source>
        <dbReference type="SAM" id="Phobius"/>
    </source>
</evidence>
<feature type="transmembrane region" description="Helical" evidence="1">
    <location>
        <begin position="371"/>
        <end position="393"/>
    </location>
</feature>
<protein>
    <submittedName>
        <fullName evidence="3">MFS transporter</fullName>
    </submittedName>
</protein>
<evidence type="ECO:0000313" key="4">
    <source>
        <dbReference type="Proteomes" id="UP001596398"/>
    </source>
</evidence>
<feature type="transmembrane region" description="Helical" evidence="1">
    <location>
        <begin position="138"/>
        <end position="158"/>
    </location>
</feature>
<dbReference type="AlphaFoldDB" id="A0ABD5ZRZ4"/>
<evidence type="ECO:0000259" key="2">
    <source>
        <dbReference type="PROSITE" id="PS50850"/>
    </source>
</evidence>
<organism evidence="3 4">
    <name type="scientific">Halosegnis marinus</name>
    <dbReference type="NCBI Taxonomy" id="3034023"/>
    <lineage>
        <taxon>Archaea</taxon>
        <taxon>Methanobacteriati</taxon>
        <taxon>Methanobacteriota</taxon>
        <taxon>Stenosarchaea group</taxon>
        <taxon>Halobacteria</taxon>
        <taxon>Halobacteriales</taxon>
        <taxon>Natronomonadaceae</taxon>
        <taxon>Halosegnis</taxon>
    </lineage>
</organism>
<dbReference type="Proteomes" id="UP001596398">
    <property type="component" value="Unassembled WGS sequence"/>
</dbReference>
<name>A0ABD5ZRZ4_9EURY</name>